<evidence type="ECO:0000313" key="2">
    <source>
        <dbReference type="EnsemblMetazoa" id="KAF7495817.1"/>
    </source>
</evidence>
<name>A0A834RHG8_SARSC</name>
<dbReference type="Proteomes" id="UP000070412">
    <property type="component" value="Unassembled WGS sequence"/>
</dbReference>
<sequence length="183" mass="20664">MIDNGQSNLDYKKKIIVAEFVVSSIDFLSICNDCTSTKMLSFGLKFSQSKFLIIGIVLAISLIANFENAQGMGVLSVDQQQLNNPNQIRWSDEEKLSERGENLSSMSKIFSTLFDNNQNQQQHSHNLMDLFRIKKKLSHLKKPALFVLPVPVQVPMAMPMPMPLSMPMPMPIHGPSKYSFGHY</sequence>
<evidence type="ECO:0000313" key="1">
    <source>
        <dbReference type="EMBL" id="KAF7495817.1"/>
    </source>
</evidence>
<reference evidence="1" key="2">
    <citation type="submission" date="2020-01" db="EMBL/GenBank/DDBJ databases">
        <authorList>
            <person name="Korhonen P.K.K."/>
            <person name="Guangxu M.G."/>
            <person name="Wang T.W."/>
            <person name="Stroehlein A.J.S."/>
            <person name="Young N.D."/>
            <person name="Ang C.-S.A."/>
            <person name="Fernando D.W.F."/>
            <person name="Lu H.L."/>
            <person name="Taylor S.T."/>
            <person name="Ehtesham M.E.M."/>
            <person name="Najaraj S.H.N."/>
            <person name="Harsha G.H.G."/>
            <person name="Madugundu A.M."/>
            <person name="Renuse S.R."/>
            <person name="Holt D.H."/>
            <person name="Pandey A.P."/>
            <person name="Papenfuss A.P."/>
            <person name="Gasser R.B.G."/>
            <person name="Fischer K.F."/>
        </authorList>
    </citation>
    <scope>NUCLEOTIDE SEQUENCE</scope>
    <source>
        <strain evidence="1">SSS_KF_BRIS2020</strain>
    </source>
</reference>
<dbReference type="EMBL" id="WVUK01000044">
    <property type="protein sequence ID" value="KAF7495817.1"/>
    <property type="molecule type" value="Genomic_DNA"/>
</dbReference>
<proteinExistence type="predicted"/>
<evidence type="ECO:0000313" key="3">
    <source>
        <dbReference type="Proteomes" id="UP000070412"/>
    </source>
</evidence>
<gene>
    <name evidence="1" type="ORF">SSS_4020</name>
</gene>
<dbReference type="AlphaFoldDB" id="A0A834RHG8"/>
<reference evidence="2" key="3">
    <citation type="submission" date="2022-06" db="UniProtKB">
        <authorList>
            <consortium name="EnsemblMetazoa"/>
        </authorList>
    </citation>
    <scope>IDENTIFICATION</scope>
</reference>
<reference evidence="3" key="1">
    <citation type="journal article" date="2020" name="PLoS Negl. Trop. Dis.">
        <title>High-quality nuclear genome for Sarcoptes scabiei-A critical resource for a neglected parasite.</title>
        <authorList>
            <person name="Korhonen P.K."/>
            <person name="Gasser R.B."/>
            <person name="Ma G."/>
            <person name="Wang T."/>
            <person name="Stroehlein A.J."/>
            <person name="Young N.D."/>
            <person name="Ang C.S."/>
            <person name="Fernando D.D."/>
            <person name="Lu H.C."/>
            <person name="Taylor S."/>
            <person name="Reynolds S.L."/>
            <person name="Mofiz E."/>
            <person name="Najaraj S.H."/>
            <person name="Gowda H."/>
            <person name="Madugundu A."/>
            <person name="Renuse S."/>
            <person name="Holt D."/>
            <person name="Pandey A."/>
            <person name="Papenfuss A.T."/>
            <person name="Fischer K."/>
        </authorList>
    </citation>
    <scope>NUCLEOTIDE SEQUENCE [LARGE SCALE GENOMIC DNA]</scope>
</reference>
<organism evidence="1">
    <name type="scientific">Sarcoptes scabiei</name>
    <name type="common">Itch mite</name>
    <name type="synonym">Acarus scabiei</name>
    <dbReference type="NCBI Taxonomy" id="52283"/>
    <lineage>
        <taxon>Eukaryota</taxon>
        <taxon>Metazoa</taxon>
        <taxon>Ecdysozoa</taxon>
        <taxon>Arthropoda</taxon>
        <taxon>Chelicerata</taxon>
        <taxon>Arachnida</taxon>
        <taxon>Acari</taxon>
        <taxon>Acariformes</taxon>
        <taxon>Sarcoptiformes</taxon>
        <taxon>Astigmata</taxon>
        <taxon>Psoroptidia</taxon>
        <taxon>Sarcoptoidea</taxon>
        <taxon>Sarcoptidae</taxon>
        <taxon>Sarcoptinae</taxon>
        <taxon>Sarcoptes</taxon>
    </lineage>
</organism>
<dbReference type="EnsemblMetazoa" id="SSS_4020s_mrna">
    <property type="protein sequence ID" value="KAF7495817.1"/>
    <property type="gene ID" value="SSS_4020"/>
</dbReference>
<accession>A0A834RHG8</accession>
<keyword evidence="3" id="KW-1185">Reference proteome</keyword>
<protein>
    <submittedName>
        <fullName evidence="1 2">Uncharacterized protein</fullName>
    </submittedName>
</protein>